<feature type="transmembrane region" description="Helical" evidence="9">
    <location>
        <begin position="30"/>
        <end position="48"/>
    </location>
</feature>
<organism evidence="11 12">
    <name type="scientific">Ornithinibacillus halotolerans</name>
    <dbReference type="NCBI Taxonomy" id="1274357"/>
    <lineage>
        <taxon>Bacteria</taxon>
        <taxon>Bacillati</taxon>
        <taxon>Bacillota</taxon>
        <taxon>Bacilli</taxon>
        <taxon>Bacillales</taxon>
        <taxon>Bacillaceae</taxon>
        <taxon>Ornithinibacillus</taxon>
    </lineage>
</organism>
<dbReference type="InterPro" id="IPR003918">
    <property type="entry name" value="NADH_UbQ_OxRdtase"/>
</dbReference>
<evidence type="ECO:0000259" key="10">
    <source>
        <dbReference type="Pfam" id="PF00361"/>
    </source>
</evidence>
<evidence type="ECO:0000256" key="8">
    <source>
        <dbReference type="RuleBase" id="RU000320"/>
    </source>
</evidence>
<feature type="transmembrane region" description="Helical" evidence="9">
    <location>
        <begin position="402"/>
        <end position="426"/>
    </location>
</feature>
<dbReference type="AlphaFoldDB" id="A0A916RXW2"/>
<feature type="transmembrane region" description="Helical" evidence="9">
    <location>
        <begin position="299"/>
        <end position="317"/>
    </location>
</feature>
<keyword evidence="6 9" id="KW-1133">Transmembrane helix</keyword>
<feature type="transmembrane region" description="Helical" evidence="9">
    <location>
        <begin position="337"/>
        <end position="355"/>
    </location>
</feature>
<proteinExistence type="inferred from homology"/>
<accession>A0A916RXW2</accession>
<feature type="transmembrane region" description="Helical" evidence="9">
    <location>
        <begin position="163"/>
        <end position="183"/>
    </location>
</feature>
<dbReference type="RefSeq" id="WP_188384114.1">
    <property type="nucleotide sequence ID" value="NZ_BMEY01000006.1"/>
</dbReference>
<dbReference type="InterPro" id="IPR001750">
    <property type="entry name" value="ND/Mrp_TM"/>
</dbReference>
<evidence type="ECO:0000256" key="2">
    <source>
        <dbReference type="ARBA" id="ARBA00005346"/>
    </source>
</evidence>
<comment type="subcellular location">
    <subcellularLocation>
        <location evidence="1">Cell membrane</location>
        <topology evidence="1">Multi-pass membrane protein</topology>
    </subcellularLocation>
    <subcellularLocation>
        <location evidence="8">Membrane</location>
        <topology evidence="8">Multi-pass membrane protein</topology>
    </subcellularLocation>
</comment>
<dbReference type="GO" id="GO:0042773">
    <property type="term" value="P:ATP synthesis coupled electron transport"/>
    <property type="evidence" value="ECO:0007669"/>
    <property type="project" value="InterPro"/>
</dbReference>
<evidence type="ECO:0000256" key="6">
    <source>
        <dbReference type="ARBA" id="ARBA00022989"/>
    </source>
</evidence>
<dbReference type="NCBIfam" id="NF005818">
    <property type="entry name" value="PRK07691.1"/>
    <property type="match status" value="1"/>
</dbReference>
<dbReference type="InterPro" id="IPR050586">
    <property type="entry name" value="CPA3_Na-H_Antiporter_D"/>
</dbReference>
<feature type="transmembrane region" description="Helical" evidence="9">
    <location>
        <begin position="367"/>
        <end position="390"/>
    </location>
</feature>
<dbReference type="EMBL" id="BMEY01000006">
    <property type="protein sequence ID" value="GGA72739.1"/>
    <property type="molecule type" value="Genomic_DNA"/>
</dbReference>
<evidence type="ECO:0000256" key="3">
    <source>
        <dbReference type="ARBA" id="ARBA00022449"/>
    </source>
</evidence>
<comment type="similarity">
    <text evidence="2">Belongs to the CPA3 antiporters (TC 2.A.63) subunit D family.</text>
</comment>
<evidence type="ECO:0000313" key="11">
    <source>
        <dbReference type="EMBL" id="GGA72739.1"/>
    </source>
</evidence>
<keyword evidence="12" id="KW-1185">Reference proteome</keyword>
<reference evidence="11" key="1">
    <citation type="journal article" date="2014" name="Int. J. Syst. Evol. Microbiol.">
        <title>Complete genome sequence of Corynebacterium casei LMG S-19264T (=DSM 44701T), isolated from a smear-ripened cheese.</title>
        <authorList>
            <consortium name="US DOE Joint Genome Institute (JGI-PGF)"/>
            <person name="Walter F."/>
            <person name="Albersmeier A."/>
            <person name="Kalinowski J."/>
            <person name="Ruckert C."/>
        </authorList>
    </citation>
    <scope>NUCLEOTIDE SEQUENCE</scope>
    <source>
        <strain evidence="11">CGMCC 1.12408</strain>
    </source>
</reference>
<dbReference type="GO" id="GO:0008137">
    <property type="term" value="F:NADH dehydrogenase (ubiquinone) activity"/>
    <property type="evidence" value="ECO:0007669"/>
    <property type="project" value="InterPro"/>
</dbReference>
<feature type="transmembrane region" description="Helical" evidence="9">
    <location>
        <begin position="68"/>
        <end position="95"/>
    </location>
</feature>
<keyword evidence="7 9" id="KW-0472">Membrane</keyword>
<reference evidence="11" key="2">
    <citation type="submission" date="2020-09" db="EMBL/GenBank/DDBJ databases">
        <authorList>
            <person name="Sun Q."/>
            <person name="Zhou Y."/>
        </authorList>
    </citation>
    <scope>NUCLEOTIDE SEQUENCE</scope>
    <source>
        <strain evidence="11">CGMCC 1.12408</strain>
    </source>
</reference>
<keyword evidence="3" id="KW-0050">Antiport</keyword>
<dbReference type="GO" id="GO:0005886">
    <property type="term" value="C:plasma membrane"/>
    <property type="evidence" value="ECO:0007669"/>
    <property type="project" value="UniProtKB-SubCell"/>
</dbReference>
<keyword evidence="5 8" id="KW-0812">Transmembrane</keyword>
<evidence type="ECO:0000256" key="4">
    <source>
        <dbReference type="ARBA" id="ARBA00022475"/>
    </source>
</evidence>
<evidence type="ECO:0000256" key="7">
    <source>
        <dbReference type="ARBA" id="ARBA00023136"/>
    </source>
</evidence>
<gene>
    <name evidence="11" type="ORF">GCM10008025_15670</name>
</gene>
<dbReference type="PRINTS" id="PR01437">
    <property type="entry name" value="NUOXDRDTASE4"/>
</dbReference>
<evidence type="ECO:0000256" key="9">
    <source>
        <dbReference type="SAM" id="Phobius"/>
    </source>
</evidence>
<feature type="transmembrane region" description="Helical" evidence="9">
    <location>
        <begin position="270"/>
        <end position="292"/>
    </location>
</feature>
<dbReference type="NCBIfam" id="NF009306">
    <property type="entry name" value="PRK12663.1"/>
    <property type="match status" value="1"/>
</dbReference>
<dbReference type="PANTHER" id="PTHR42703:SF1">
    <property type="entry name" value="NA(+)_H(+) ANTIPORTER SUBUNIT D1"/>
    <property type="match status" value="1"/>
</dbReference>
<keyword evidence="4" id="KW-1003">Cell membrane</keyword>
<name>A0A916RXW2_9BACI</name>
<feature type="transmembrane region" description="Helical" evidence="9">
    <location>
        <begin position="132"/>
        <end position="151"/>
    </location>
</feature>
<sequence length="496" mass="54114">MNNLLIFPVILPLIAGLIFILLPKQIRLQRLLAIITLAIVTGISILIMNQVSANGTQTLQLGGWQAPFGIGLVADMFAILLVLTTSVVAFCCILFSFQTIGRNRENHYFHSLFLFLITGVNGSFLTGDLFNLYVFFEVLLLASYVLVSLGGQKKQLRETMKYVIINILSSAFFLIGIAYMYRVTGTLNLAHISVRIAESGQDGFITTVAILFLLVFGIKAGLFLFYWLPGSYSAPPAAISAVFAALLTKVGIYAIIRMFTLIFYHEPEVTHLFIGILAALTLILGGIGAVGYWDINKILTYNVIIGTGFILAGIAAFTESGTLGSIYYLINDMIVKSLIFLIGGVIIYLTGTSNLKEMSGLIRNHPYLGWMFFIAALSLIGIPPLGGFIGKIFITRGAFEAGYFWLGAIGLIVSLMILYSIFKIFMNAFWGETIISEDEEKGTTKGVMIPIVFLTVLTIGLGLGAELINGYVELAVDGLLNPQMYIDAVFGGNEIP</sequence>
<dbReference type="Proteomes" id="UP000613512">
    <property type="component" value="Unassembled WGS sequence"/>
</dbReference>
<feature type="transmembrane region" description="Helical" evidence="9">
    <location>
        <begin position="203"/>
        <end position="228"/>
    </location>
</feature>
<comment type="caution">
    <text evidence="11">The sequence shown here is derived from an EMBL/GenBank/DDBJ whole genome shotgun (WGS) entry which is preliminary data.</text>
</comment>
<keyword evidence="3" id="KW-0813">Transport</keyword>
<feature type="transmembrane region" description="Helical" evidence="9">
    <location>
        <begin position="240"/>
        <end position="264"/>
    </location>
</feature>
<dbReference type="GO" id="GO:0015297">
    <property type="term" value="F:antiporter activity"/>
    <property type="evidence" value="ECO:0007669"/>
    <property type="project" value="UniProtKB-KW"/>
</dbReference>
<feature type="domain" description="NADH:quinone oxidoreductase/Mrp antiporter transmembrane" evidence="10">
    <location>
        <begin position="127"/>
        <end position="415"/>
    </location>
</feature>
<evidence type="ECO:0000256" key="1">
    <source>
        <dbReference type="ARBA" id="ARBA00004651"/>
    </source>
</evidence>
<protein>
    <submittedName>
        <fullName evidence="11">Na+/H+ antiporter subunit D</fullName>
    </submittedName>
</protein>
<feature type="transmembrane region" description="Helical" evidence="9">
    <location>
        <begin position="107"/>
        <end position="126"/>
    </location>
</feature>
<evidence type="ECO:0000313" key="12">
    <source>
        <dbReference type="Proteomes" id="UP000613512"/>
    </source>
</evidence>
<dbReference type="PANTHER" id="PTHR42703">
    <property type="entry name" value="NADH DEHYDROGENASE"/>
    <property type="match status" value="1"/>
</dbReference>
<feature type="transmembrane region" description="Helical" evidence="9">
    <location>
        <begin position="6"/>
        <end position="23"/>
    </location>
</feature>
<feature type="transmembrane region" description="Helical" evidence="9">
    <location>
        <begin position="447"/>
        <end position="472"/>
    </location>
</feature>
<dbReference type="Pfam" id="PF00361">
    <property type="entry name" value="Proton_antipo_M"/>
    <property type="match status" value="1"/>
</dbReference>
<evidence type="ECO:0000256" key="5">
    <source>
        <dbReference type="ARBA" id="ARBA00022692"/>
    </source>
</evidence>